<evidence type="ECO:0000256" key="4">
    <source>
        <dbReference type="ARBA" id="ARBA00022741"/>
    </source>
</evidence>
<feature type="compositionally biased region" description="Basic residues" evidence="11">
    <location>
        <begin position="576"/>
        <end position="588"/>
    </location>
</feature>
<dbReference type="GeneID" id="87808005"/>
<accession>A0AAF0YAL0</accession>
<protein>
    <recommendedName>
        <fullName evidence="9">Probable methionine--tRNA ligase, mitochondrial</fullName>
        <ecNumber evidence="2">6.1.1.10</ecNumber>
    </recommendedName>
</protein>
<evidence type="ECO:0000256" key="3">
    <source>
        <dbReference type="ARBA" id="ARBA00022598"/>
    </source>
</evidence>
<keyword evidence="3 10" id="KW-0436">Ligase</keyword>
<keyword evidence="5 10" id="KW-0067">ATP-binding</keyword>
<feature type="domain" description="Methionyl/Leucyl tRNA synthetase" evidence="12">
    <location>
        <begin position="59"/>
        <end position="195"/>
    </location>
</feature>
<dbReference type="Gene3D" id="1.10.730.10">
    <property type="entry name" value="Isoleucyl-tRNA Synthetase, Domain 1"/>
    <property type="match status" value="1"/>
</dbReference>
<dbReference type="NCBIfam" id="TIGR00398">
    <property type="entry name" value="metG"/>
    <property type="match status" value="1"/>
</dbReference>
<dbReference type="InterPro" id="IPR015413">
    <property type="entry name" value="Methionyl/Leucyl_tRNA_Synth"/>
</dbReference>
<dbReference type="SUPFAM" id="SSF47323">
    <property type="entry name" value="Anticodon-binding domain of a subclass of class I aminoacyl-tRNA synthetases"/>
    <property type="match status" value="1"/>
</dbReference>
<evidence type="ECO:0000256" key="7">
    <source>
        <dbReference type="ARBA" id="ARBA00023146"/>
    </source>
</evidence>
<dbReference type="GO" id="GO:0005524">
    <property type="term" value="F:ATP binding"/>
    <property type="evidence" value="ECO:0007669"/>
    <property type="project" value="UniProtKB-KW"/>
</dbReference>
<dbReference type="GO" id="GO:0004825">
    <property type="term" value="F:methionine-tRNA ligase activity"/>
    <property type="evidence" value="ECO:0007669"/>
    <property type="project" value="UniProtKB-EC"/>
</dbReference>
<evidence type="ECO:0000256" key="1">
    <source>
        <dbReference type="ARBA" id="ARBA00005594"/>
    </source>
</evidence>
<dbReference type="InterPro" id="IPR009080">
    <property type="entry name" value="tRNAsynth_Ia_anticodon-bd"/>
</dbReference>
<keyword evidence="4 10" id="KW-0547">Nucleotide-binding</keyword>
<dbReference type="InterPro" id="IPR014729">
    <property type="entry name" value="Rossmann-like_a/b/a_fold"/>
</dbReference>
<sequence>MRLLGGRGLTGLARAPLPTRHTTLSLLEARRHNSSSSSAATTRPPFFTAPADEAPRPWYITTPIFYVNASPHIGHLHSVVLADTFARFARLREPGREVMFLTGTDEHGLKIQQAAAKAGRSEQEFCDEVSLRFRDLADRANISYTTFFRTTEERHYTAVQAFWDKLVARGDVYKGSHSGWYSVSDECFYSDIQVEKVDGVMVSSETGSEVVWQEEENWKFRLGAYGDKLTEWLSRPESVYPEAYRQDLLKQAASLNDLSVSRPSSRVSWGVPVPGDPTQTIYVWVDALINYLTNTGYPAPTVGWPPNMHVVGKDIIKFHAMHWPALLMAAGEAPPRRVLAHAHWTMHRTKMSKSRGNVADPLAAMDQYGVDGVRWYLMRAGGSLPTDADYSPVELAANYDRLRDQVGNLAQRIASPAILDRVCDWQSKFSVPELDASLSALRGSYDAHFEAYDISRAASLLMDTVVDANKFFTDEAPWASSDATAAVVYVYAALRLVGILAQPIMPAKAVELLDRLGVPESERAWANATWQPGAPVDAEEIVRRIKNGAMPFRGTTLFPRAELEEDSLPTNETKGKKTGKKEKKPKEKKVKENK</sequence>
<dbReference type="Pfam" id="PF09334">
    <property type="entry name" value="tRNA-synt_1g"/>
    <property type="match status" value="2"/>
</dbReference>
<evidence type="ECO:0000256" key="2">
    <source>
        <dbReference type="ARBA" id="ARBA00012838"/>
    </source>
</evidence>
<evidence type="ECO:0000256" key="11">
    <source>
        <dbReference type="SAM" id="MobiDB-lite"/>
    </source>
</evidence>
<dbReference type="EMBL" id="CP086716">
    <property type="protein sequence ID" value="WOO81244.1"/>
    <property type="molecule type" value="Genomic_DNA"/>
</dbReference>
<keyword evidence="15" id="KW-1185">Reference proteome</keyword>
<organism evidence="14 15">
    <name type="scientific">Vanrija pseudolonga</name>
    <dbReference type="NCBI Taxonomy" id="143232"/>
    <lineage>
        <taxon>Eukaryota</taxon>
        <taxon>Fungi</taxon>
        <taxon>Dikarya</taxon>
        <taxon>Basidiomycota</taxon>
        <taxon>Agaricomycotina</taxon>
        <taxon>Tremellomycetes</taxon>
        <taxon>Trichosporonales</taxon>
        <taxon>Trichosporonaceae</taxon>
        <taxon>Vanrija</taxon>
    </lineage>
</organism>
<evidence type="ECO:0000256" key="8">
    <source>
        <dbReference type="ARBA" id="ARBA00047364"/>
    </source>
</evidence>
<dbReference type="InterPro" id="IPR041872">
    <property type="entry name" value="Anticodon_Met"/>
</dbReference>
<dbReference type="AlphaFoldDB" id="A0AAF0YAL0"/>
<feature type="region of interest" description="Disordered" evidence="11">
    <location>
        <begin position="556"/>
        <end position="594"/>
    </location>
</feature>
<evidence type="ECO:0000256" key="9">
    <source>
        <dbReference type="ARBA" id="ARBA00068817"/>
    </source>
</evidence>
<dbReference type="Gene3D" id="3.40.50.620">
    <property type="entry name" value="HUPs"/>
    <property type="match status" value="1"/>
</dbReference>
<dbReference type="InterPro" id="IPR014758">
    <property type="entry name" value="Met-tRNA_synth"/>
</dbReference>
<dbReference type="RefSeq" id="XP_062627276.1">
    <property type="nucleotide sequence ID" value="XM_062771292.1"/>
</dbReference>
<evidence type="ECO:0000259" key="12">
    <source>
        <dbReference type="Pfam" id="PF09334"/>
    </source>
</evidence>
<gene>
    <name evidence="14" type="primary">SPAC27E2.06c</name>
    <name evidence="14" type="ORF">LOC62_03G004770</name>
</gene>
<dbReference type="PANTHER" id="PTHR43326">
    <property type="entry name" value="METHIONYL-TRNA SYNTHETASE"/>
    <property type="match status" value="1"/>
</dbReference>
<feature type="domain" description="Methionyl/Leucyl tRNA synthetase" evidence="12">
    <location>
        <begin position="204"/>
        <end position="413"/>
    </location>
</feature>
<dbReference type="PANTHER" id="PTHR43326:SF1">
    <property type="entry name" value="METHIONINE--TRNA LIGASE, MITOCHONDRIAL"/>
    <property type="match status" value="1"/>
</dbReference>
<evidence type="ECO:0000259" key="13">
    <source>
        <dbReference type="Pfam" id="PF19303"/>
    </source>
</evidence>
<dbReference type="InterPro" id="IPR023457">
    <property type="entry name" value="Met-tRNA_synth_2"/>
</dbReference>
<dbReference type="EC" id="6.1.1.10" evidence="2"/>
<name>A0AAF0YAL0_9TREE</name>
<evidence type="ECO:0000256" key="6">
    <source>
        <dbReference type="ARBA" id="ARBA00022917"/>
    </source>
</evidence>
<keyword evidence="7 10" id="KW-0030">Aminoacyl-tRNA synthetase</keyword>
<reference evidence="14" key="1">
    <citation type="submission" date="2023-10" db="EMBL/GenBank/DDBJ databases">
        <authorList>
            <person name="Noh H."/>
        </authorList>
    </citation>
    <scope>NUCLEOTIDE SEQUENCE</scope>
    <source>
        <strain evidence="14">DUCC4014</strain>
    </source>
</reference>
<comment type="similarity">
    <text evidence="1 10">Belongs to the class-I aminoacyl-tRNA synthetase family.</text>
</comment>
<dbReference type="Pfam" id="PF19303">
    <property type="entry name" value="Anticodon_3"/>
    <property type="match status" value="1"/>
</dbReference>
<dbReference type="Proteomes" id="UP000827549">
    <property type="component" value="Chromosome 3"/>
</dbReference>
<dbReference type="PRINTS" id="PR01041">
    <property type="entry name" value="TRNASYNTHMET"/>
</dbReference>
<dbReference type="FunFam" id="2.170.220.10:FF:000001">
    <property type="entry name" value="methionine--tRNA ligase, mitochondrial"/>
    <property type="match status" value="1"/>
</dbReference>
<comment type="catalytic activity">
    <reaction evidence="8">
        <text>tRNA(Met) + L-methionine + ATP = L-methionyl-tRNA(Met) + AMP + diphosphate</text>
        <dbReference type="Rhea" id="RHEA:13481"/>
        <dbReference type="Rhea" id="RHEA-COMP:9667"/>
        <dbReference type="Rhea" id="RHEA-COMP:9698"/>
        <dbReference type="ChEBI" id="CHEBI:30616"/>
        <dbReference type="ChEBI" id="CHEBI:33019"/>
        <dbReference type="ChEBI" id="CHEBI:57844"/>
        <dbReference type="ChEBI" id="CHEBI:78442"/>
        <dbReference type="ChEBI" id="CHEBI:78530"/>
        <dbReference type="ChEBI" id="CHEBI:456215"/>
        <dbReference type="EC" id="6.1.1.10"/>
    </reaction>
</comment>
<evidence type="ECO:0000256" key="10">
    <source>
        <dbReference type="RuleBase" id="RU363039"/>
    </source>
</evidence>
<evidence type="ECO:0000313" key="15">
    <source>
        <dbReference type="Proteomes" id="UP000827549"/>
    </source>
</evidence>
<proteinExistence type="inferred from homology"/>
<dbReference type="SUPFAM" id="SSF52374">
    <property type="entry name" value="Nucleotidylyl transferase"/>
    <property type="match status" value="1"/>
</dbReference>
<evidence type="ECO:0000313" key="14">
    <source>
        <dbReference type="EMBL" id="WOO81244.1"/>
    </source>
</evidence>
<dbReference type="InterPro" id="IPR033911">
    <property type="entry name" value="MetRS_core"/>
</dbReference>
<dbReference type="Gene3D" id="2.170.220.10">
    <property type="match status" value="1"/>
</dbReference>
<evidence type="ECO:0000256" key="5">
    <source>
        <dbReference type="ARBA" id="ARBA00022840"/>
    </source>
</evidence>
<feature type="domain" description="Methionyl-tRNA synthetase anticodon-binding" evidence="13">
    <location>
        <begin position="435"/>
        <end position="527"/>
    </location>
</feature>
<dbReference type="GO" id="GO:0005739">
    <property type="term" value="C:mitochondrion"/>
    <property type="evidence" value="ECO:0007669"/>
    <property type="project" value="UniProtKB-ARBA"/>
</dbReference>
<dbReference type="CDD" id="cd00814">
    <property type="entry name" value="MetRS_core"/>
    <property type="match status" value="1"/>
</dbReference>
<keyword evidence="6 10" id="KW-0648">Protein biosynthesis</keyword>
<dbReference type="GO" id="GO:0006431">
    <property type="term" value="P:methionyl-tRNA aminoacylation"/>
    <property type="evidence" value="ECO:0007669"/>
    <property type="project" value="InterPro"/>
</dbReference>